<dbReference type="KEGG" id="bhk:B4U37_12535"/>
<dbReference type="EMBL" id="VTEU01000005">
    <property type="protein sequence ID" value="TYS58204.1"/>
    <property type="molecule type" value="Genomic_DNA"/>
</dbReference>
<evidence type="ECO:0000313" key="3">
    <source>
        <dbReference type="EMBL" id="TYS74650.1"/>
    </source>
</evidence>
<organism evidence="3 6">
    <name type="scientific">Sutcliffiella horikoshii</name>
    <dbReference type="NCBI Taxonomy" id="79883"/>
    <lineage>
        <taxon>Bacteria</taxon>
        <taxon>Bacillati</taxon>
        <taxon>Bacillota</taxon>
        <taxon>Bacilli</taxon>
        <taxon>Bacillales</taxon>
        <taxon>Bacillaceae</taxon>
        <taxon>Sutcliffiella</taxon>
    </lineage>
</organism>
<dbReference type="Proteomes" id="UP000323393">
    <property type="component" value="Unassembled WGS sequence"/>
</dbReference>
<evidence type="ECO:0000313" key="5">
    <source>
        <dbReference type="Proteomes" id="UP000323393"/>
    </source>
</evidence>
<dbReference type="EMBL" id="CP020880">
    <property type="protein sequence ID" value="ART76818.1"/>
    <property type="molecule type" value="Genomic_DNA"/>
</dbReference>
<sequence>MAFGRREVEEIVTEETKVWVCESEDCNGWMRDNFKNSESDIPTCPLCHSSMTQSTKVLAVINNYSQNQKM</sequence>
<dbReference type="Proteomes" id="UP000324517">
    <property type="component" value="Unassembled WGS sequence"/>
</dbReference>
<dbReference type="InterPro" id="IPR025916">
    <property type="entry name" value="YdjO"/>
</dbReference>
<dbReference type="EMBL" id="VTET01000001">
    <property type="protein sequence ID" value="TYS74650.1"/>
    <property type="molecule type" value="Genomic_DNA"/>
</dbReference>
<proteinExistence type="predicted"/>
<dbReference type="Proteomes" id="UP000195573">
    <property type="component" value="Chromosome"/>
</dbReference>
<dbReference type="RefSeq" id="WP_010193739.1">
    <property type="nucleotide sequence ID" value="NZ_CP020880.1"/>
</dbReference>
<dbReference type="OrthoDB" id="1955171at2"/>
<gene>
    <name evidence="1" type="ORF">B4U37_12535</name>
    <name evidence="2" type="ORF">FZC74_14560</name>
    <name evidence="3" type="ORF">FZC75_02845</name>
</gene>
<dbReference type="GeneID" id="96739246"/>
<evidence type="ECO:0000313" key="6">
    <source>
        <dbReference type="Proteomes" id="UP000324517"/>
    </source>
</evidence>
<evidence type="ECO:0000313" key="4">
    <source>
        <dbReference type="Proteomes" id="UP000195573"/>
    </source>
</evidence>
<dbReference type="Pfam" id="PF14169">
    <property type="entry name" value="YdjO"/>
    <property type="match status" value="1"/>
</dbReference>
<keyword evidence="4" id="KW-1185">Reference proteome</keyword>
<protein>
    <submittedName>
        <fullName evidence="3">Cold-shock protein</fullName>
    </submittedName>
</protein>
<name>A0A1Y0CNC6_9BACI</name>
<evidence type="ECO:0000313" key="2">
    <source>
        <dbReference type="EMBL" id="TYS58204.1"/>
    </source>
</evidence>
<reference evidence="5 6" key="2">
    <citation type="submission" date="2019-08" db="EMBL/GenBank/DDBJ databases">
        <title>Bacillus genomes from the desert of Cuatro Cienegas, Coahuila.</title>
        <authorList>
            <person name="Olmedo-Alvarez G."/>
        </authorList>
    </citation>
    <scope>NUCLEOTIDE SEQUENCE [LARGE SCALE GENOMIC DNA]</scope>
    <source>
        <strain evidence="2 5">CH88_3T</strain>
        <strain evidence="3 6">CH98b_3T</strain>
    </source>
</reference>
<reference evidence="1 4" key="1">
    <citation type="submission" date="2017-04" db="EMBL/GenBank/DDBJ databases">
        <title>Complete Genome Sequence of the Bacillus horikoshii 20a strain from Cuatro Cienegas, Coahuila, Mexico.</title>
        <authorList>
            <person name="Zarza E."/>
            <person name="Alcaraz L.D."/>
            <person name="Aguilar-Salinas B."/>
            <person name="Islas A."/>
            <person name="Olmedo-Alvarez G."/>
        </authorList>
    </citation>
    <scope>NUCLEOTIDE SEQUENCE [LARGE SCALE GENOMIC DNA]</scope>
    <source>
        <strain evidence="1 4">20a</strain>
    </source>
</reference>
<evidence type="ECO:0000313" key="1">
    <source>
        <dbReference type="EMBL" id="ART76818.1"/>
    </source>
</evidence>
<dbReference type="AlphaFoldDB" id="A0A1Y0CNC6"/>
<accession>A0A1Y0CNC6</accession>